<sequence>MNDFAKIFQNMIEQSQEMAKAMNPALEQFQMPDFATMVPTMPKEFMEMSFGKTFNPGGLDAKTRLFVTLGALVAQGAQLDEQIKVTVRHALEAGATPQEIAEVIGQMSVFGGVPAMTKAMQLAQGVIAETEEG</sequence>
<evidence type="ECO:0000313" key="2">
    <source>
        <dbReference type="EMBL" id="PRY21521.1"/>
    </source>
</evidence>
<dbReference type="SUPFAM" id="SSF69118">
    <property type="entry name" value="AhpD-like"/>
    <property type="match status" value="1"/>
</dbReference>
<reference evidence="2 3" key="1">
    <citation type="submission" date="2018-03" db="EMBL/GenBank/DDBJ databases">
        <title>Genomic Encyclopedia of Archaeal and Bacterial Type Strains, Phase II (KMG-II): from individual species to whole genera.</title>
        <authorList>
            <person name="Goeker M."/>
        </authorList>
    </citation>
    <scope>NUCLEOTIDE SEQUENCE [LARGE SCALE GENOMIC DNA]</scope>
    <source>
        <strain evidence="2 3">DSM 29328</strain>
    </source>
</reference>
<evidence type="ECO:0000313" key="3">
    <source>
        <dbReference type="Proteomes" id="UP000239480"/>
    </source>
</evidence>
<gene>
    <name evidence="2" type="ORF">CLV78_109134</name>
</gene>
<dbReference type="GO" id="GO:0051920">
    <property type="term" value="F:peroxiredoxin activity"/>
    <property type="evidence" value="ECO:0007669"/>
    <property type="project" value="InterPro"/>
</dbReference>
<dbReference type="InterPro" id="IPR003779">
    <property type="entry name" value="CMD-like"/>
</dbReference>
<organism evidence="2 3">
    <name type="scientific">Aliiruegeria haliotis</name>
    <dbReference type="NCBI Taxonomy" id="1280846"/>
    <lineage>
        <taxon>Bacteria</taxon>
        <taxon>Pseudomonadati</taxon>
        <taxon>Pseudomonadota</taxon>
        <taxon>Alphaproteobacteria</taxon>
        <taxon>Rhodobacterales</taxon>
        <taxon>Roseobacteraceae</taxon>
        <taxon>Aliiruegeria</taxon>
    </lineage>
</organism>
<dbReference type="EMBL" id="PVTD01000009">
    <property type="protein sequence ID" value="PRY21521.1"/>
    <property type="molecule type" value="Genomic_DNA"/>
</dbReference>
<dbReference type="PANTHER" id="PTHR33570">
    <property type="entry name" value="4-CARBOXYMUCONOLACTONE DECARBOXYLASE FAMILY PROTEIN"/>
    <property type="match status" value="1"/>
</dbReference>
<dbReference type="AlphaFoldDB" id="A0A2T0RK57"/>
<comment type="caution">
    <text evidence="2">The sequence shown here is derived from an EMBL/GenBank/DDBJ whole genome shotgun (WGS) entry which is preliminary data.</text>
</comment>
<dbReference type="InterPro" id="IPR029032">
    <property type="entry name" value="AhpD-like"/>
</dbReference>
<name>A0A2T0RK57_9RHOB</name>
<dbReference type="Pfam" id="PF02627">
    <property type="entry name" value="CMD"/>
    <property type="match status" value="1"/>
</dbReference>
<evidence type="ECO:0000259" key="1">
    <source>
        <dbReference type="Pfam" id="PF02627"/>
    </source>
</evidence>
<dbReference type="PANTHER" id="PTHR33570:SF2">
    <property type="entry name" value="CARBOXYMUCONOLACTONE DECARBOXYLASE-LIKE DOMAIN-CONTAINING PROTEIN"/>
    <property type="match status" value="1"/>
</dbReference>
<protein>
    <submittedName>
        <fullName evidence="2">4-carboxymuconolactone decarboxylase</fullName>
    </submittedName>
</protein>
<feature type="domain" description="Carboxymuconolactone decarboxylase-like" evidence="1">
    <location>
        <begin position="39"/>
        <end position="124"/>
    </location>
</feature>
<dbReference type="RefSeq" id="WP_106206784.1">
    <property type="nucleotide sequence ID" value="NZ_PVTD01000009.1"/>
</dbReference>
<proteinExistence type="predicted"/>
<keyword evidence="3" id="KW-1185">Reference proteome</keyword>
<dbReference type="Proteomes" id="UP000239480">
    <property type="component" value="Unassembled WGS sequence"/>
</dbReference>
<dbReference type="Gene3D" id="1.20.1290.10">
    <property type="entry name" value="AhpD-like"/>
    <property type="match status" value="1"/>
</dbReference>
<dbReference type="OrthoDB" id="9801400at2"/>
<dbReference type="InterPro" id="IPR052512">
    <property type="entry name" value="4CMD/NDH-1_regulator"/>
</dbReference>
<accession>A0A2T0RK57</accession>